<comment type="caution">
    <text evidence="5">The sequence shown here is derived from an EMBL/GenBank/DDBJ whole genome shotgun (WGS) entry which is preliminary data.</text>
</comment>
<evidence type="ECO:0000259" key="4">
    <source>
        <dbReference type="PROSITE" id="PS50835"/>
    </source>
</evidence>
<sequence>MTDSCVVIPCTFTYPGNPKSATQQRAIWFEKDDPKKFIYDEDQSKVDNSFKKRTKLVGNLGELNCSLEIDHIKDHDNGEFCFRIEIPKLNQYSFKESCVVIKTFAPSSDKQSAPTLSHPHDPVEGSAYTIICSVYHTCPSHVPTLTWSHGTRGQIITMHKDSDHGRWETQSILTFIPKQEDDHQEVSCTVTHRGNKPLKSAIKLNVKSKFSVLFYIIIPLVVAAGTAIVFGVLIMFMRKKYKNRITALQSGGENGLWSRLSRMSRRRHPGNYQDGTSRPERRSIWSRFSWRSNGNNSNMDVGYRANNEVISTGGQKASKPRCPSPKSNPKSSANSGKGRNNDNYNDFADANIYGNL</sequence>
<dbReference type="PROSITE" id="PS50835">
    <property type="entry name" value="IG_LIKE"/>
    <property type="match status" value="1"/>
</dbReference>
<evidence type="ECO:0000313" key="5">
    <source>
        <dbReference type="EMBL" id="KAG5855827.1"/>
    </source>
</evidence>
<dbReference type="PANTHER" id="PTHR46484">
    <property type="entry name" value="SI:CH211-171H4.5-RELATED"/>
    <property type="match status" value="1"/>
</dbReference>
<gene>
    <name evidence="5" type="ORF">ANANG_G00000730</name>
</gene>
<dbReference type="Gene3D" id="2.60.40.10">
    <property type="entry name" value="Immunoglobulins"/>
    <property type="match status" value="2"/>
</dbReference>
<dbReference type="InterPro" id="IPR013151">
    <property type="entry name" value="Immunoglobulin_dom"/>
</dbReference>
<feature type="region of interest" description="Disordered" evidence="2">
    <location>
        <begin position="312"/>
        <end position="356"/>
    </location>
</feature>
<accession>A0A9D3MVY2</accession>
<dbReference type="InterPro" id="IPR013783">
    <property type="entry name" value="Ig-like_fold"/>
</dbReference>
<evidence type="ECO:0000313" key="6">
    <source>
        <dbReference type="Proteomes" id="UP001044222"/>
    </source>
</evidence>
<feature type="compositionally biased region" description="Low complexity" evidence="2">
    <location>
        <begin position="320"/>
        <end position="356"/>
    </location>
</feature>
<reference evidence="5" key="1">
    <citation type="submission" date="2021-01" db="EMBL/GenBank/DDBJ databases">
        <title>A chromosome-scale assembly of European eel, Anguilla anguilla.</title>
        <authorList>
            <person name="Henkel C."/>
            <person name="Jong-Raadsen S.A."/>
            <person name="Dufour S."/>
            <person name="Weltzien F.-A."/>
            <person name="Palstra A.P."/>
            <person name="Pelster B."/>
            <person name="Spaink H.P."/>
            <person name="Van Den Thillart G.E."/>
            <person name="Jansen H."/>
            <person name="Zahm M."/>
            <person name="Klopp C."/>
            <person name="Cedric C."/>
            <person name="Louis A."/>
            <person name="Berthelot C."/>
            <person name="Parey E."/>
            <person name="Roest Crollius H."/>
            <person name="Montfort J."/>
            <person name="Robinson-Rechavi M."/>
            <person name="Bucao C."/>
            <person name="Bouchez O."/>
            <person name="Gislard M."/>
            <person name="Lluch J."/>
            <person name="Milhes M."/>
            <person name="Lampietro C."/>
            <person name="Lopez Roques C."/>
            <person name="Donnadieu C."/>
            <person name="Braasch I."/>
            <person name="Desvignes T."/>
            <person name="Postlethwait J."/>
            <person name="Bobe J."/>
            <person name="Guiguen Y."/>
            <person name="Dirks R."/>
        </authorList>
    </citation>
    <scope>NUCLEOTIDE SEQUENCE</scope>
    <source>
        <strain evidence="5">Tag_6206</strain>
        <tissue evidence="5">Liver</tissue>
    </source>
</reference>
<evidence type="ECO:0000256" key="2">
    <source>
        <dbReference type="SAM" id="MobiDB-lite"/>
    </source>
</evidence>
<evidence type="ECO:0000256" key="3">
    <source>
        <dbReference type="SAM" id="Phobius"/>
    </source>
</evidence>
<evidence type="ECO:0000256" key="1">
    <source>
        <dbReference type="ARBA" id="ARBA00023319"/>
    </source>
</evidence>
<keyword evidence="1" id="KW-0393">Immunoglobulin domain</keyword>
<dbReference type="SUPFAM" id="SSF48726">
    <property type="entry name" value="Immunoglobulin"/>
    <property type="match status" value="2"/>
</dbReference>
<feature type="transmembrane region" description="Helical" evidence="3">
    <location>
        <begin position="212"/>
        <end position="236"/>
    </location>
</feature>
<dbReference type="Proteomes" id="UP001044222">
    <property type="component" value="Unassembled WGS sequence"/>
</dbReference>
<dbReference type="PANTHER" id="PTHR46484:SF7">
    <property type="entry name" value="MYELIN-ASSOCIATED GLYCOPROTEIN-LIKE-RELATED"/>
    <property type="match status" value="1"/>
</dbReference>
<protein>
    <recommendedName>
        <fullName evidence="4">Ig-like domain-containing protein</fullName>
    </recommendedName>
</protein>
<organism evidence="5 6">
    <name type="scientific">Anguilla anguilla</name>
    <name type="common">European freshwater eel</name>
    <name type="synonym">Muraena anguilla</name>
    <dbReference type="NCBI Taxonomy" id="7936"/>
    <lineage>
        <taxon>Eukaryota</taxon>
        <taxon>Metazoa</taxon>
        <taxon>Chordata</taxon>
        <taxon>Craniata</taxon>
        <taxon>Vertebrata</taxon>
        <taxon>Euteleostomi</taxon>
        <taxon>Actinopterygii</taxon>
        <taxon>Neopterygii</taxon>
        <taxon>Teleostei</taxon>
        <taxon>Anguilliformes</taxon>
        <taxon>Anguillidae</taxon>
        <taxon>Anguilla</taxon>
    </lineage>
</organism>
<dbReference type="AlphaFoldDB" id="A0A9D3MVY2"/>
<keyword evidence="3" id="KW-0812">Transmembrane</keyword>
<keyword evidence="3" id="KW-0472">Membrane</keyword>
<keyword evidence="6" id="KW-1185">Reference proteome</keyword>
<dbReference type="InterPro" id="IPR036179">
    <property type="entry name" value="Ig-like_dom_sf"/>
</dbReference>
<name>A0A9D3MVY2_ANGAN</name>
<dbReference type="InterPro" id="IPR007110">
    <property type="entry name" value="Ig-like_dom"/>
</dbReference>
<dbReference type="Pfam" id="PF00047">
    <property type="entry name" value="ig"/>
    <property type="match status" value="1"/>
</dbReference>
<proteinExistence type="predicted"/>
<dbReference type="EMBL" id="JAFIRN010000001">
    <property type="protein sequence ID" value="KAG5855827.1"/>
    <property type="molecule type" value="Genomic_DNA"/>
</dbReference>
<feature type="domain" description="Ig-like" evidence="4">
    <location>
        <begin position="114"/>
        <end position="205"/>
    </location>
</feature>
<feature type="region of interest" description="Disordered" evidence="2">
    <location>
        <begin position="260"/>
        <end position="279"/>
    </location>
</feature>
<keyword evidence="3" id="KW-1133">Transmembrane helix</keyword>